<sequence>LVHTLHNFAPLTDQSPLQMSGKEIFEIADVPISCFSFNKDRSRVAFSPNDHQVFICKKVGSSWEKEATLNEHHQNVTSIDWAPNSNRIVTCSADRNGFVWVEEAGKWSPTLVILRINRAATYVRWSPNEDKFAVASGARLVSVCYFEKENHWWVSKHIKKPIRSTVLAVDWHPNNVLLCASSTDFKARVFSAYIKEIEPKPETTNWGKKMPFGALMAEFSNGYGGWVHDVAFSPSGSKIAWVSHDSTVSVVQGGDNAVVAKICTSSLPFLSVVWVSENSLVTAGHDFVPMVFTYDGDNAVKFVAKLDQPSKNDGEEETISAMDKFRNLDKKNTGKRDEASSTAHVNVINQLSVYAGPKENVSKIASSGLDGRIVIWDIKTLEKSISDLKIL</sequence>
<evidence type="ECO:0000256" key="3">
    <source>
        <dbReference type="ARBA" id="ARBA00022490"/>
    </source>
</evidence>
<dbReference type="InterPro" id="IPR001680">
    <property type="entry name" value="WD40_rpt"/>
</dbReference>
<feature type="repeat" description="WD" evidence="10">
    <location>
        <begin position="69"/>
        <end position="100"/>
    </location>
</feature>
<dbReference type="PANTHER" id="PTHR10709:SF2">
    <property type="entry name" value="ACTIN-RELATED PROTEIN 2_3 COMPLEX SUBUNIT"/>
    <property type="match status" value="1"/>
</dbReference>
<dbReference type="EMBL" id="HAAD01002094">
    <property type="protein sequence ID" value="CDG68326.1"/>
    <property type="molecule type" value="mRNA"/>
</dbReference>
<evidence type="ECO:0000256" key="9">
    <source>
        <dbReference type="ARBA" id="ARBA00041789"/>
    </source>
</evidence>
<comment type="similarity">
    <text evidence="2">Belongs to the WD repeat ARPC1 family.</text>
</comment>
<protein>
    <recommendedName>
        <fullName evidence="8">Arp2/3 complex 41 kDa subunit</fullName>
    </recommendedName>
    <alternativeName>
        <fullName evidence="9">p41-ARC</fullName>
    </alternativeName>
</protein>
<dbReference type="InterPro" id="IPR015943">
    <property type="entry name" value="WD40/YVTN_repeat-like_dom_sf"/>
</dbReference>
<keyword evidence="4 10" id="KW-0853">WD repeat</keyword>
<keyword evidence="3" id="KW-0963">Cytoplasm</keyword>
<dbReference type="Gene3D" id="2.130.10.10">
    <property type="entry name" value="YVTN repeat-like/Quinoprotein amine dehydrogenase"/>
    <property type="match status" value="1"/>
</dbReference>
<evidence type="ECO:0000256" key="1">
    <source>
        <dbReference type="ARBA" id="ARBA00004245"/>
    </source>
</evidence>
<dbReference type="GO" id="GO:0051015">
    <property type="term" value="F:actin filament binding"/>
    <property type="evidence" value="ECO:0007669"/>
    <property type="project" value="TreeGrafter"/>
</dbReference>
<feature type="repeat" description="WD" evidence="10">
    <location>
        <begin position="364"/>
        <end position="386"/>
    </location>
</feature>
<dbReference type="Pfam" id="PF00400">
    <property type="entry name" value="WD40"/>
    <property type="match status" value="2"/>
</dbReference>
<keyword evidence="5" id="KW-0677">Repeat</keyword>
<comment type="subcellular location">
    <subcellularLocation>
        <location evidence="1">Cytoplasm</location>
        <location evidence="1">Cytoskeleton</location>
    </subcellularLocation>
</comment>
<gene>
    <name evidence="11" type="primary">ARPC1A</name>
</gene>
<dbReference type="AlphaFoldDB" id="T2M8F7"/>
<dbReference type="GO" id="GO:0005885">
    <property type="term" value="C:Arp2/3 protein complex"/>
    <property type="evidence" value="ECO:0007669"/>
    <property type="project" value="InterPro"/>
</dbReference>
<organism evidence="11">
    <name type="scientific">Hydra vulgaris</name>
    <name type="common">Hydra</name>
    <name type="synonym">Hydra attenuata</name>
    <dbReference type="NCBI Taxonomy" id="6087"/>
    <lineage>
        <taxon>Eukaryota</taxon>
        <taxon>Metazoa</taxon>
        <taxon>Cnidaria</taxon>
        <taxon>Hydrozoa</taxon>
        <taxon>Hydroidolina</taxon>
        <taxon>Anthoathecata</taxon>
        <taxon>Aplanulata</taxon>
        <taxon>Hydridae</taxon>
        <taxon>Hydra</taxon>
    </lineage>
</organism>
<keyword evidence="7" id="KW-0206">Cytoskeleton</keyword>
<accession>T2M8F7</accession>
<evidence type="ECO:0000256" key="6">
    <source>
        <dbReference type="ARBA" id="ARBA00023203"/>
    </source>
</evidence>
<dbReference type="InterPro" id="IPR017383">
    <property type="entry name" value="ARPC1"/>
</dbReference>
<dbReference type="InterPro" id="IPR036322">
    <property type="entry name" value="WD40_repeat_dom_sf"/>
</dbReference>
<evidence type="ECO:0000256" key="4">
    <source>
        <dbReference type="ARBA" id="ARBA00022574"/>
    </source>
</evidence>
<name>T2M8F7_HYDVU</name>
<dbReference type="GO" id="GO:0034314">
    <property type="term" value="P:Arp2/3 complex-mediated actin nucleation"/>
    <property type="evidence" value="ECO:0007669"/>
    <property type="project" value="InterPro"/>
</dbReference>
<evidence type="ECO:0000256" key="5">
    <source>
        <dbReference type="ARBA" id="ARBA00022737"/>
    </source>
</evidence>
<proteinExistence type="evidence at transcript level"/>
<evidence type="ECO:0000256" key="7">
    <source>
        <dbReference type="ARBA" id="ARBA00023212"/>
    </source>
</evidence>
<reference evidence="11" key="1">
    <citation type="journal article" date="2013" name="Genome Biol. Evol.">
        <title>Punctuated emergences of genetic and phenotypic innovations in eumetazoan, bilaterian, euteleostome, and hominidae ancestors.</title>
        <authorList>
            <person name="Wenger Y."/>
            <person name="Galliot B."/>
        </authorList>
    </citation>
    <scope>NUCLEOTIDE SEQUENCE</scope>
    <source>
        <tissue evidence="11">Whole animals</tissue>
    </source>
</reference>
<evidence type="ECO:0000256" key="2">
    <source>
        <dbReference type="ARBA" id="ARBA00006260"/>
    </source>
</evidence>
<dbReference type="SMART" id="SM00320">
    <property type="entry name" value="WD40"/>
    <property type="match status" value="6"/>
</dbReference>
<evidence type="ECO:0000256" key="8">
    <source>
        <dbReference type="ARBA" id="ARBA00041244"/>
    </source>
</evidence>
<dbReference type="PROSITE" id="PS50082">
    <property type="entry name" value="WD_REPEATS_2"/>
    <property type="match status" value="2"/>
</dbReference>
<dbReference type="PIRSF" id="PIRSF038093">
    <property type="entry name" value="ARP2/3_su1"/>
    <property type="match status" value="1"/>
</dbReference>
<evidence type="ECO:0000256" key="10">
    <source>
        <dbReference type="PROSITE-ProRule" id="PRU00221"/>
    </source>
</evidence>
<evidence type="ECO:0000313" key="11">
    <source>
        <dbReference type="EMBL" id="CDG68326.1"/>
    </source>
</evidence>
<dbReference type="PROSITE" id="PS50294">
    <property type="entry name" value="WD_REPEATS_REGION"/>
    <property type="match status" value="1"/>
</dbReference>
<keyword evidence="6" id="KW-0009">Actin-binding</keyword>
<dbReference type="PANTHER" id="PTHR10709">
    <property type="entry name" value="ACTIN-RELATED PROTEIN 2/3 COMPLEX SUBUNIT 1"/>
    <property type="match status" value="1"/>
</dbReference>
<dbReference type="SUPFAM" id="SSF50978">
    <property type="entry name" value="WD40 repeat-like"/>
    <property type="match status" value="1"/>
</dbReference>
<dbReference type="OrthoDB" id="406844at2759"/>
<feature type="non-terminal residue" evidence="11">
    <location>
        <position position="1"/>
    </location>
</feature>